<dbReference type="Pfam" id="PF03372">
    <property type="entry name" value="Exo_endo_phos"/>
    <property type="match status" value="1"/>
</dbReference>
<dbReference type="InterPro" id="IPR025558">
    <property type="entry name" value="DUF4283"/>
</dbReference>
<dbReference type="AlphaFoldDB" id="A0A8S2AZ10"/>
<dbReference type="InterPro" id="IPR005135">
    <property type="entry name" value="Endo/exonuclease/phosphatase"/>
</dbReference>
<feature type="compositionally biased region" description="Basic and acidic residues" evidence="1">
    <location>
        <begin position="408"/>
        <end position="418"/>
    </location>
</feature>
<evidence type="ECO:0000259" key="2">
    <source>
        <dbReference type="Pfam" id="PF03372"/>
    </source>
</evidence>
<protein>
    <recommendedName>
        <fullName evidence="6">DUF4283 domain-containing protein</fullName>
    </recommendedName>
</protein>
<dbReference type="GO" id="GO:0003824">
    <property type="term" value="F:catalytic activity"/>
    <property type="evidence" value="ECO:0007669"/>
    <property type="project" value="InterPro"/>
</dbReference>
<proteinExistence type="predicted"/>
<dbReference type="PANTHER" id="PTHR31286:SF181">
    <property type="entry name" value="ZINC KNUCKLE (CCHC-TYPE) FAMILY PROTEIN"/>
    <property type="match status" value="1"/>
</dbReference>
<evidence type="ECO:0000256" key="1">
    <source>
        <dbReference type="SAM" id="MobiDB-lite"/>
    </source>
</evidence>
<evidence type="ECO:0000313" key="5">
    <source>
        <dbReference type="Proteomes" id="UP000682877"/>
    </source>
</evidence>
<feature type="domain" description="DUF4283" evidence="3">
    <location>
        <begin position="143"/>
        <end position="222"/>
    </location>
</feature>
<dbReference type="Pfam" id="PF14111">
    <property type="entry name" value="DUF4283"/>
    <property type="match status" value="1"/>
</dbReference>
<feature type="region of interest" description="Disordered" evidence="1">
    <location>
        <begin position="371"/>
        <end position="418"/>
    </location>
</feature>
<feature type="region of interest" description="Disordered" evidence="1">
    <location>
        <begin position="30"/>
        <end position="54"/>
    </location>
</feature>
<dbReference type="PANTHER" id="PTHR31286">
    <property type="entry name" value="GLYCINE-RICH CELL WALL STRUCTURAL PROTEIN 1.8-LIKE"/>
    <property type="match status" value="1"/>
</dbReference>
<evidence type="ECO:0008006" key="6">
    <source>
        <dbReference type="Google" id="ProtNLM"/>
    </source>
</evidence>
<keyword evidence="5" id="KW-1185">Reference proteome</keyword>
<dbReference type="InterPro" id="IPR040256">
    <property type="entry name" value="At4g02000-like"/>
</dbReference>
<reference evidence="4" key="1">
    <citation type="submission" date="2021-01" db="EMBL/GenBank/DDBJ databases">
        <authorList>
            <person name="Bezrukov I."/>
        </authorList>
    </citation>
    <scope>NUCLEOTIDE SEQUENCE</scope>
</reference>
<feature type="compositionally biased region" description="Polar residues" evidence="1">
    <location>
        <begin position="43"/>
        <end position="54"/>
    </location>
</feature>
<evidence type="ECO:0000259" key="3">
    <source>
        <dbReference type="Pfam" id="PF14111"/>
    </source>
</evidence>
<feature type="region of interest" description="Disordered" evidence="1">
    <location>
        <begin position="476"/>
        <end position="502"/>
    </location>
</feature>
<feature type="compositionally biased region" description="Low complexity" evidence="1">
    <location>
        <begin position="30"/>
        <end position="42"/>
    </location>
</feature>
<dbReference type="Gene3D" id="3.60.10.10">
    <property type="entry name" value="Endonuclease/exonuclease/phosphatase"/>
    <property type="match status" value="1"/>
</dbReference>
<dbReference type="Proteomes" id="UP000682877">
    <property type="component" value="Chromosome 7"/>
</dbReference>
<evidence type="ECO:0000313" key="4">
    <source>
        <dbReference type="EMBL" id="CAE6196409.1"/>
    </source>
</evidence>
<feature type="compositionally biased region" description="Basic residues" evidence="1">
    <location>
        <begin position="390"/>
        <end position="407"/>
    </location>
</feature>
<dbReference type="InterPro" id="IPR036691">
    <property type="entry name" value="Endo/exonu/phosph_ase_sf"/>
</dbReference>
<gene>
    <name evidence="4" type="ORF">AARE701A_LOCUS19463</name>
</gene>
<sequence length="1119" mass="124003">MKIVDPKKLLPPDPPGEVVEIALGLDSSSSSAIPQISSSQAPATQISSSPAPVTQISPPLGPVAQISSSTATAVQDPSSIAIVSQIHDSKSSLPEAIPSTAAPSYAQRFKASLRNLRKIHSPVVLEDGAPVVQAPASVLLRTADQWKGHIVAKFHGLIPPSSKIYSDLNPAWGKFGNIVVRAVSDTSCLILIPCLSTREWVLQVGYWQAGNCAFNVYPWSADGSLEMHDLETAPTWAVLENVPPQMYSLDGISVIASAIGEPLHTEKSRLDPYYFGNTKVKVEISLDVAPPTVIIVKDNQLNSVKVKVSYPRLPPKCCNCLRFGHLLNRCPKPLMKRQRGSDAVKGLTPKGTAVANTNTCLADKGGSLKTVEIGDSSGENRSQLSASSKRSNKRTKARAAARRKSKERSRSNPHVDRVVAHKRDELMSVNTQELVKKWIKESQERKVSDSQNGSGESKIEVLNDSVQEWTVVGVKSKGKGKAKEKKGNSHNKNSFGDLNKGIPGMKSSKKLAKLEAKMMFVKKPAREPYKKKSASISPIDSPVVSSGLNGHSRQSFLRSWIVKNRPSLGCILETHVSEENASQVLRSTFPGWRGEMNYQLAENGRIWVIWDPAISVICFHKSAQCMLCGVFVPATGESFSVAFVYAFNTVVERRDLWRELTNIVQNSPANQRPLVVMGDFNQILTASEHYSVLPHHLPLAGMSELQTFLGDNELDDLPSRGVFFTWSNGRQEDPIIRKLDRVVVNESWRDSFPESLAVFDPPGDSDHAPALVSLSSTIERSKKAFKYFSFLSTHHRYKEVIRTAWHQEVSVGCKLFTFGQKMKKVKAACRELNREGFGNIQQKTKEALAQLELVQEELLSNPSDSLFREEFVARKKWNFFAKAQETFYMQKSRIRWTKDGDACTAFFFKSVIANQGRNSIKYLRGDDGERIENSDQIKNMLLSYYKNLLGTENSGVTPPSVEDIKNLLPFRCDSSLASQLLKVPSMEEIRDTVSTMPRRKAPGPDGFPVEFLWESWEQVGKETVEAVQEFFMNGYLPRIFNATAITLIPKVQGADTLTQFRPVSCCTTVYKIIARLLKNKLKLFISDAVQGSQVGFVQGRHLCENVLLASELVSDFHAS</sequence>
<name>A0A8S2AZ10_ARAAE</name>
<accession>A0A8S2AZ10</accession>
<dbReference type="SUPFAM" id="SSF56219">
    <property type="entry name" value="DNase I-like"/>
    <property type="match status" value="1"/>
</dbReference>
<dbReference type="EMBL" id="LR999457">
    <property type="protein sequence ID" value="CAE6196409.1"/>
    <property type="molecule type" value="Genomic_DNA"/>
</dbReference>
<organism evidence="4 5">
    <name type="scientific">Arabidopsis arenosa</name>
    <name type="common">Sand rock-cress</name>
    <name type="synonym">Cardaminopsis arenosa</name>
    <dbReference type="NCBI Taxonomy" id="38785"/>
    <lineage>
        <taxon>Eukaryota</taxon>
        <taxon>Viridiplantae</taxon>
        <taxon>Streptophyta</taxon>
        <taxon>Embryophyta</taxon>
        <taxon>Tracheophyta</taxon>
        <taxon>Spermatophyta</taxon>
        <taxon>Magnoliopsida</taxon>
        <taxon>eudicotyledons</taxon>
        <taxon>Gunneridae</taxon>
        <taxon>Pentapetalae</taxon>
        <taxon>rosids</taxon>
        <taxon>malvids</taxon>
        <taxon>Brassicales</taxon>
        <taxon>Brassicaceae</taxon>
        <taxon>Camelineae</taxon>
        <taxon>Arabidopsis</taxon>
    </lineage>
</organism>
<feature type="domain" description="Endonuclease/exonuclease/phosphatase" evidence="2">
    <location>
        <begin position="555"/>
        <end position="767"/>
    </location>
</feature>